<dbReference type="Proteomes" id="UP000027265">
    <property type="component" value="Unassembled WGS sequence"/>
</dbReference>
<evidence type="ECO:0000313" key="2">
    <source>
        <dbReference type="EMBL" id="KDQ53078.1"/>
    </source>
</evidence>
<dbReference type="HOGENOM" id="CLU_100666_0_0_1"/>
<protein>
    <submittedName>
        <fullName evidence="2">Uncharacterized protein</fullName>
    </submittedName>
</protein>
<evidence type="ECO:0000256" key="1">
    <source>
        <dbReference type="SAM" id="MobiDB-lite"/>
    </source>
</evidence>
<feature type="compositionally biased region" description="Basic residues" evidence="1">
    <location>
        <begin position="148"/>
        <end position="160"/>
    </location>
</feature>
<dbReference type="InParanoid" id="A0A067PDU0"/>
<sequence length="192" mass="21228">MYYCQRILHAYKAQAQRPAGINDNTFLTNVVQEWDRMNHARTEYAAVMGAALPIPKLIQSFDQEITSKPGEQNFLQVSADDPRIPFTENTPGSILPGIDLGENRWYDPKPTYEADPTEDGESEINVPLRSALKESTSESFPGFTSKKTASRSKRKGKGKKVVVESPQKKLMITIPPAASVDARPDTAAMSNA</sequence>
<keyword evidence="3" id="KW-1185">Reference proteome</keyword>
<dbReference type="EMBL" id="KL197736">
    <property type="protein sequence ID" value="KDQ53078.1"/>
    <property type="molecule type" value="Genomic_DNA"/>
</dbReference>
<organism evidence="2 3">
    <name type="scientific">Jaapia argillacea MUCL 33604</name>
    <dbReference type="NCBI Taxonomy" id="933084"/>
    <lineage>
        <taxon>Eukaryota</taxon>
        <taxon>Fungi</taxon>
        <taxon>Dikarya</taxon>
        <taxon>Basidiomycota</taxon>
        <taxon>Agaricomycotina</taxon>
        <taxon>Agaricomycetes</taxon>
        <taxon>Agaricomycetidae</taxon>
        <taxon>Jaapiales</taxon>
        <taxon>Jaapiaceae</taxon>
        <taxon>Jaapia</taxon>
    </lineage>
</organism>
<accession>A0A067PDU0</accession>
<evidence type="ECO:0000313" key="3">
    <source>
        <dbReference type="Proteomes" id="UP000027265"/>
    </source>
</evidence>
<feature type="region of interest" description="Disordered" evidence="1">
    <location>
        <begin position="130"/>
        <end position="169"/>
    </location>
</feature>
<proteinExistence type="predicted"/>
<gene>
    <name evidence="2" type="ORF">JAAARDRAFT_197856</name>
</gene>
<name>A0A067PDU0_9AGAM</name>
<reference evidence="3" key="1">
    <citation type="journal article" date="2014" name="Proc. Natl. Acad. Sci. U.S.A.">
        <title>Extensive sampling of basidiomycete genomes demonstrates inadequacy of the white-rot/brown-rot paradigm for wood decay fungi.</title>
        <authorList>
            <person name="Riley R."/>
            <person name="Salamov A.A."/>
            <person name="Brown D.W."/>
            <person name="Nagy L.G."/>
            <person name="Floudas D."/>
            <person name="Held B.W."/>
            <person name="Levasseur A."/>
            <person name="Lombard V."/>
            <person name="Morin E."/>
            <person name="Otillar R."/>
            <person name="Lindquist E.A."/>
            <person name="Sun H."/>
            <person name="LaButti K.M."/>
            <person name="Schmutz J."/>
            <person name="Jabbour D."/>
            <person name="Luo H."/>
            <person name="Baker S.E."/>
            <person name="Pisabarro A.G."/>
            <person name="Walton J.D."/>
            <person name="Blanchette R.A."/>
            <person name="Henrissat B."/>
            <person name="Martin F."/>
            <person name="Cullen D."/>
            <person name="Hibbett D.S."/>
            <person name="Grigoriev I.V."/>
        </authorList>
    </citation>
    <scope>NUCLEOTIDE SEQUENCE [LARGE SCALE GENOMIC DNA]</scope>
    <source>
        <strain evidence="3">MUCL 33604</strain>
    </source>
</reference>
<dbReference type="AlphaFoldDB" id="A0A067PDU0"/>